<dbReference type="EMBL" id="KK785191">
    <property type="protein sequence ID" value="KDO47065.1"/>
    <property type="molecule type" value="Genomic_DNA"/>
</dbReference>
<dbReference type="Proteomes" id="UP000027120">
    <property type="component" value="Unassembled WGS sequence"/>
</dbReference>
<feature type="region of interest" description="Disordered" evidence="1">
    <location>
        <begin position="110"/>
        <end position="131"/>
    </location>
</feature>
<name>A0A067DZM3_CITSI</name>
<proteinExistence type="predicted"/>
<organism evidence="2 3">
    <name type="scientific">Citrus sinensis</name>
    <name type="common">Sweet orange</name>
    <name type="synonym">Citrus aurantium var. sinensis</name>
    <dbReference type="NCBI Taxonomy" id="2711"/>
    <lineage>
        <taxon>Eukaryota</taxon>
        <taxon>Viridiplantae</taxon>
        <taxon>Streptophyta</taxon>
        <taxon>Embryophyta</taxon>
        <taxon>Tracheophyta</taxon>
        <taxon>Spermatophyta</taxon>
        <taxon>Magnoliopsida</taxon>
        <taxon>eudicotyledons</taxon>
        <taxon>Gunneridae</taxon>
        <taxon>Pentapetalae</taxon>
        <taxon>rosids</taxon>
        <taxon>malvids</taxon>
        <taxon>Sapindales</taxon>
        <taxon>Rutaceae</taxon>
        <taxon>Aurantioideae</taxon>
        <taxon>Citrus</taxon>
    </lineage>
</organism>
<protein>
    <submittedName>
        <fullName evidence="2">Uncharacterized protein</fullName>
    </submittedName>
</protein>
<dbReference type="SMR" id="A0A067DZM3"/>
<feature type="compositionally biased region" description="Low complexity" evidence="1">
    <location>
        <begin position="118"/>
        <end position="131"/>
    </location>
</feature>
<evidence type="ECO:0000313" key="3">
    <source>
        <dbReference type="Proteomes" id="UP000027120"/>
    </source>
</evidence>
<gene>
    <name evidence="2" type="ORF">CISIN_1g039036mg</name>
</gene>
<reference evidence="2 3" key="1">
    <citation type="submission" date="2014-04" db="EMBL/GenBank/DDBJ databases">
        <authorList>
            <consortium name="International Citrus Genome Consortium"/>
            <person name="Gmitter F."/>
            <person name="Chen C."/>
            <person name="Farmerie W."/>
            <person name="Harkins T."/>
            <person name="Desany B."/>
            <person name="Mohiuddin M."/>
            <person name="Kodira C."/>
            <person name="Borodovsky M."/>
            <person name="Lomsadze A."/>
            <person name="Burns P."/>
            <person name="Jenkins J."/>
            <person name="Prochnik S."/>
            <person name="Shu S."/>
            <person name="Chapman J."/>
            <person name="Pitluck S."/>
            <person name="Schmutz J."/>
            <person name="Rokhsar D."/>
        </authorList>
    </citation>
    <scope>NUCLEOTIDE SEQUENCE</scope>
</reference>
<keyword evidence="3" id="KW-1185">Reference proteome</keyword>
<evidence type="ECO:0000313" key="2">
    <source>
        <dbReference type="EMBL" id="KDO47065.1"/>
    </source>
</evidence>
<dbReference type="AlphaFoldDB" id="A0A067DZM3"/>
<evidence type="ECO:0000256" key="1">
    <source>
        <dbReference type="SAM" id="MobiDB-lite"/>
    </source>
</evidence>
<sequence length="131" mass="14514">MQETDNFYRVRRNRNREIFREARREEEHEQQAFNEARAARIAAEEELAEIAQQLLAATTIEVGSVAEAEVAIAFKNGNGWNGTIVPLTSLSGEEKQDLKRKVSEKFGYVLEDAEPAADTDGGAAASGDEDQ</sequence>
<accession>A0A067DZM3</accession>